<dbReference type="GO" id="GO:0004341">
    <property type="term" value="F:gluconolactonase activity"/>
    <property type="evidence" value="ECO:0007669"/>
    <property type="project" value="TreeGrafter"/>
</dbReference>
<name>A0A238JB27_9RHOB</name>
<evidence type="ECO:0000256" key="1">
    <source>
        <dbReference type="ARBA" id="ARBA00008853"/>
    </source>
</evidence>
<comment type="cofactor">
    <cofactor evidence="3">
        <name>Zn(2+)</name>
        <dbReference type="ChEBI" id="CHEBI:29105"/>
    </cofactor>
    <text evidence="3">Binds 1 divalent metal cation per subunit.</text>
</comment>
<dbReference type="GO" id="GO:0019853">
    <property type="term" value="P:L-ascorbic acid biosynthetic process"/>
    <property type="evidence" value="ECO:0007669"/>
    <property type="project" value="TreeGrafter"/>
</dbReference>
<sequence>MSATILSQTQCTLGEGPLWHPKLNCLFWFDILEHRLYQNKDGQERVWQFDRAVSAAGWVDETRLLIASERDLFVFDLESEAQTHLVDLEADNPVTRSNDGRADPLGGFWIGTMGYNAEPGAGAIYRFYKGELRKLFGEISISNAICFAPDGKHAYFTDTPTKLIKRVALDADGWPFGEAETWLDLNAEGVAPDGAVIDAAGNFWNAQWGASRVACYDPAGTFVEAVPYPATQISCPAFGGPELGTLFATSAATGLGDEDPLRGQVFAVQTAAQGQQEHQVLL</sequence>
<organism evidence="5 6">
    <name type="scientific">Pelagimonas phthalicica</name>
    <dbReference type="NCBI Taxonomy" id="1037362"/>
    <lineage>
        <taxon>Bacteria</taxon>
        <taxon>Pseudomonadati</taxon>
        <taxon>Pseudomonadota</taxon>
        <taxon>Alphaproteobacteria</taxon>
        <taxon>Rhodobacterales</taxon>
        <taxon>Roseobacteraceae</taxon>
        <taxon>Pelagimonas</taxon>
    </lineage>
</organism>
<keyword evidence="5" id="KW-0378">Hydrolase</keyword>
<dbReference type="Gene3D" id="2.120.10.30">
    <property type="entry name" value="TolB, C-terminal domain"/>
    <property type="match status" value="1"/>
</dbReference>
<keyword evidence="6" id="KW-1185">Reference proteome</keyword>
<reference evidence="6" key="1">
    <citation type="submission" date="2017-05" db="EMBL/GenBank/DDBJ databases">
        <authorList>
            <person name="Rodrigo-Torres L."/>
            <person name="Arahal R. D."/>
            <person name="Lucena T."/>
        </authorList>
    </citation>
    <scope>NUCLEOTIDE SEQUENCE [LARGE SCALE GENOMIC DNA]</scope>
    <source>
        <strain evidence="6">CECT 8649</strain>
    </source>
</reference>
<evidence type="ECO:0000313" key="6">
    <source>
        <dbReference type="Proteomes" id="UP000225972"/>
    </source>
</evidence>
<dbReference type="GO" id="GO:0050021">
    <property type="term" value="F:L-arabinonolactonase activity"/>
    <property type="evidence" value="ECO:0007669"/>
    <property type="project" value="UniProtKB-EC"/>
</dbReference>
<comment type="similarity">
    <text evidence="1">Belongs to the SMP-30/CGR1 family.</text>
</comment>
<evidence type="ECO:0000313" key="5">
    <source>
        <dbReference type="EMBL" id="SMX27414.1"/>
    </source>
</evidence>
<protein>
    <submittedName>
        <fullName evidence="5">L-arabinolactonase</fullName>
        <ecNumber evidence="5">3.1.1.15</ecNumber>
    </submittedName>
</protein>
<proteinExistence type="inferred from homology"/>
<keyword evidence="3" id="KW-0862">Zinc</keyword>
<dbReference type="AlphaFoldDB" id="A0A238JB27"/>
<evidence type="ECO:0000256" key="2">
    <source>
        <dbReference type="PIRSR" id="PIRSR605511-1"/>
    </source>
</evidence>
<feature type="binding site" evidence="3">
    <location>
        <position position="15"/>
    </location>
    <ligand>
        <name>a divalent metal cation</name>
        <dbReference type="ChEBI" id="CHEBI:60240"/>
    </ligand>
</feature>
<gene>
    <name evidence="5" type="primary">araB</name>
    <name evidence="5" type="ORF">TRP8649_01519</name>
</gene>
<keyword evidence="3" id="KW-0479">Metal-binding</keyword>
<evidence type="ECO:0000259" key="4">
    <source>
        <dbReference type="Pfam" id="PF08450"/>
    </source>
</evidence>
<dbReference type="InterPro" id="IPR013658">
    <property type="entry name" value="SGL"/>
</dbReference>
<feature type="binding site" evidence="3">
    <location>
        <position position="143"/>
    </location>
    <ligand>
        <name>a divalent metal cation</name>
        <dbReference type="ChEBI" id="CHEBI:60240"/>
    </ligand>
</feature>
<dbReference type="Pfam" id="PF08450">
    <property type="entry name" value="SGL"/>
    <property type="match status" value="1"/>
</dbReference>
<dbReference type="GO" id="GO:0005509">
    <property type="term" value="F:calcium ion binding"/>
    <property type="evidence" value="ECO:0007669"/>
    <property type="project" value="TreeGrafter"/>
</dbReference>
<feature type="binding site" evidence="3">
    <location>
        <position position="193"/>
    </location>
    <ligand>
        <name>a divalent metal cation</name>
        <dbReference type="ChEBI" id="CHEBI:60240"/>
    </ligand>
</feature>
<feature type="domain" description="SMP-30/Gluconolactonase/LRE-like region" evidence="4">
    <location>
        <begin position="13"/>
        <end position="251"/>
    </location>
</feature>
<dbReference type="EC" id="3.1.1.15" evidence="5"/>
<dbReference type="PANTHER" id="PTHR10907">
    <property type="entry name" value="REGUCALCIN"/>
    <property type="match status" value="1"/>
</dbReference>
<feature type="active site" description="Proton donor/acceptor" evidence="2">
    <location>
        <position position="193"/>
    </location>
</feature>
<feature type="binding site" evidence="3">
    <location>
        <position position="96"/>
    </location>
    <ligand>
        <name>substrate</name>
    </ligand>
</feature>
<feature type="binding site" evidence="3">
    <location>
        <position position="98"/>
    </location>
    <ligand>
        <name>substrate</name>
    </ligand>
</feature>
<dbReference type="SUPFAM" id="SSF63829">
    <property type="entry name" value="Calcium-dependent phosphotriesterase"/>
    <property type="match status" value="1"/>
</dbReference>
<dbReference type="OrthoDB" id="2633250at2"/>
<evidence type="ECO:0000256" key="3">
    <source>
        <dbReference type="PIRSR" id="PIRSR605511-2"/>
    </source>
</evidence>
<dbReference type="InterPro" id="IPR005511">
    <property type="entry name" value="SMP-30"/>
</dbReference>
<dbReference type="InterPro" id="IPR011042">
    <property type="entry name" value="6-blade_b-propeller_TolB-like"/>
</dbReference>
<dbReference type="PANTHER" id="PTHR10907:SF47">
    <property type="entry name" value="REGUCALCIN"/>
    <property type="match status" value="1"/>
</dbReference>
<accession>A0A238JB27</accession>
<dbReference type="PRINTS" id="PR01790">
    <property type="entry name" value="SMP30FAMILY"/>
</dbReference>
<dbReference type="Proteomes" id="UP000225972">
    <property type="component" value="Unassembled WGS sequence"/>
</dbReference>
<dbReference type="EMBL" id="FXXP01000001">
    <property type="protein sequence ID" value="SMX27414.1"/>
    <property type="molecule type" value="Genomic_DNA"/>
</dbReference>
<dbReference type="RefSeq" id="WP_099243567.1">
    <property type="nucleotide sequence ID" value="NZ_FXXP01000001.1"/>
</dbReference>